<feature type="region of interest" description="Disordered" evidence="1">
    <location>
        <begin position="152"/>
        <end position="216"/>
    </location>
</feature>
<feature type="compositionally biased region" description="Basic residues" evidence="1">
    <location>
        <begin position="196"/>
        <end position="208"/>
    </location>
</feature>
<keyword evidence="2" id="KW-1185">Reference proteome</keyword>
<feature type="compositionally biased region" description="Acidic residues" evidence="1">
    <location>
        <begin position="156"/>
        <end position="167"/>
    </location>
</feature>
<feature type="compositionally biased region" description="Low complexity" evidence="1">
    <location>
        <begin position="314"/>
        <end position="351"/>
    </location>
</feature>
<dbReference type="Proteomes" id="UP000695000">
    <property type="component" value="Unplaced"/>
</dbReference>
<dbReference type="RefSeq" id="XP_017774182.1">
    <property type="nucleotide sequence ID" value="XM_017918693.1"/>
</dbReference>
<feature type="region of interest" description="Disordered" evidence="1">
    <location>
        <begin position="314"/>
        <end position="370"/>
    </location>
</feature>
<accession>A0ABM1MHY2</accession>
<evidence type="ECO:0000256" key="1">
    <source>
        <dbReference type="SAM" id="MobiDB-lite"/>
    </source>
</evidence>
<protein>
    <submittedName>
        <fullName evidence="3">General transcriptional corepressor trfA-like</fullName>
    </submittedName>
</protein>
<organism evidence="2 3">
    <name type="scientific">Nicrophorus vespilloides</name>
    <name type="common">Boreal carrion beetle</name>
    <dbReference type="NCBI Taxonomy" id="110193"/>
    <lineage>
        <taxon>Eukaryota</taxon>
        <taxon>Metazoa</taxon>
        <taxon>Ecdysozoa</taxon>
        <taxon>Arthropoda</taxon>
        <taxon>Hexapoda</taxon>
        <taxon>Insecta</taxon>
        <taxon>Pterygota</taxon>
        <taxon>Neoptera</taxon>
        <taxon>Endopterygota</taxon>
        <taxon>Coleoptera</taxon>
        <taxon>Polyphaga</taxon>
        <taxon>Staphyliniformia</taxon>
        <taxon>Silphidae</taxon>
        <taxon>Nicrophorinae</taxon>
        <taxon>Nicrophorus</taxon>
    </lineage>
</organism>
<gene>
    <name evidence="3" type="primary">LOC108560954</name>
</gene>
<proteinExistence type="predicted"/>
<reference evidence="3" key="1">
    <citation type="submission" date="2025-08" db="UniProtKB">
        <authorList>
            <consortium name="RefSeq"/>
        </authorList>
    </citation>
    <scope>IDENTIFICATION</scope>
    <source>
        <tissue evidence="3">Whole Larva</tissue>
    </source>
</reference>
<evidence type="ECO:0000313" key="2">
    <source>
        <dbReference type="Proteomes" id="UP000695000"/>
    </source>
</evidence>
<dbReference type="GeneID" id="108560954"/>
<sequence>MDPLNTTDTRISRTFQTTSPLLNLILAASILSKLAQGKSQAPWFPYRPIIGYYPQPLLYPIDPLVFRPAQSTPLNQQQIIHIHDTPGYNPDGETYEDNTNKYTQNINNFPPAQEEEEEEEFIEGSENIKLNDSLLVDLIMNQNISENHFLTTTTEDPQEEQYQDELETAGTNVNRRRQRPSEYSEYIDEYQEAPKPKRRTTPARRRQPSRVNSRIGQYRTTTPEPEYYEDYDYSTVKLIRKNPLLRVPSKRRTTTTSYEEEDYLVQLPNRMKTTRINRINRRTTKPAYYDDDADEYDQDYAMLDRPQDRTFRQSATTTTTAMTTTTTTDSSTTTMQPNTTTTASPNNTNNAYGPPANNHPGYGPSNGNENISITYGPPAASQFWDSWYNQYSKSSVIRRIQELLTPSNYYSPQQETDDYYNGVF</sequence>
<evidence type="ECO:0000313" key="3">
    <source>
        <dbReference type="RefSeq" id="XP_017774182.1"/>
    </source>
</evidence>
<name>A0ABM1MHY2_NICVS</name>